<organism evidence="1 2">
    <name type="scientific">Pistacia integerrima</name>
    <dbReference type="NCBI Taxonomy" id="434235"/>
    <lineage>
        <taxon>Eukaryota</taxon>
        <taxon>Viridiplantae</taxon>
        <taxon>Streptophyta</taxon>
        <taxon>Embryophyta</taxon>
        <taxon>Tracheophyta</taxon>
        <taxon>Spermatophyta</taxon>
        <taxon>Magnoliopsida</taxon>
        <taxon>eudicotyledons</taxon>
        <taxon>Gunneridae</taxon>
        <taxon>Pentapetalae</taxon>
        <taxon>rosids</taxon>
        <taxon>malvids</taxon>
        <taxon>Sapindales</taxon>
        <taxon>Anacardiaceae</taxon>
        <taxon>Pistacia</taxon>
    </lineage>
</organism>
<keyword evidence="2" id="KW-1185">Reference proteome</keyword>
<dbReference type="Proteomes" id="UP001163603">
    <property type="component" value="Chromosome 2"/>
</dbReference>
<accession>A0ACC0ZB80</accession>
<dbReference type="EMBL" id="CM047737">
    <property type="protein sequence ID" value="KAJ0048396.1"/>
    <property type="molecule type" value="Genomic_DNA"/>
</dbReference>
<evidence type="ECO:0000313" key="2">
    <source>
        <dbReference type="Proteomes" id="UP001163603"/>
    </source>
</evidence>
<evidence type="ECO:0000313" key="1">
    <source>
        <dbReference type="EMBL" id="KAJ0048396.1"/>
    </source>
</evidence>
<protein>
    <submittedName>
        <fullName evidence="1">Uncharacterized protein</fullName>
    </submittedName>
</protein>
<gene>
    <name evidence="1" type="ORF">Pint_14994</name>
</gene>
<name>A0ACC0ZB80_9ROSI</name>
<reference evidence="2" key="1">
    <citation type="journal article" date="2023" name="G3 (Bethesda)">
        <title>Genome assembly and association tests identify interacting loci associated with vigor, precocity, and sex in interspecific pistachio rootstocks.</title>
        <authorList>
            <person name="Palmer W."/>
            <person name="Jacygrad E."/>
            <person name="Sagayaradj S."/>
            <person name="Cavanaugh K."/>
            <person name="Han R."/>
            <person name="Bertier L."/>
            <person name="Beede B."/>
            <person name="Kafkas S."/>
            <person name="Golino D."/>
            <person name="Preece J."/>
            <person name="Michelmore R."/>
        </authorList>
    </citation>
    <scope>NUCLEOTIDE SEQUENCE [LARGE SCALE GENOMIC DNA]</scope>
</reference>
<sequence length="370" mass="40442">MKRLTVREIDGFVDCCINENQSDIKQRTSCESSALNSKRMKVDKDSSDISLIKSPTFSENSSDQEGTAVGIVMAAGDSPTDEEGEEERVKMLSHGLISVIGQRRAMEDAVTVAIGEIKGYDFFAVYDGHGGAKTANKCRERLHVIIREELKRRNICEGGGFEYWEDLMMASFMKMDEEVSVGGEKDGPVPAEMRTMGSTAVVVMVGKDELVVANCGDSRAVLCRGGVAVPLSRDHKPDRPDETERVEAAGGRIINWNGSRVLGVLATSRSIGDEYMKPYVISEPEVTVNERMESDDFLIIASDGLWDVVTNEFACEVVRRFLNGQLRVRFSEDCIGTSAAEASTLLAELAMARGSKDNISVIVVVLKSSS</sequence>
<comment type="caution">
    <text evidence="1">The sequence shown here is derived from an EMBL/GenBank/DDBJ whole genome shotgun (WGS) entry which is preliminary data.</text>
</comment>
<proteinExistence type="predicted"/>